<dbReference type="SUPFAM" id="SSF53474">
    <property type="entry name" value="alpha/beta-Hydrolases"/>
    <property type="match status" value="1"/>
</dbReference>
<dbReference type="Gene3D" id="3.40.50.1820">
    <property type="entry name" value="alpha/beta hydrolase"/>
    <property type="match status" value="1"/>
</dbReference>
<dbReference type="Proteomes" id="UP001149719">
    <property type="component" value="Unassembled WGS sequence"/>
</dbReference>
<dbReference type="PANTHER" id="PTHR43798:SF29">
    <property type="entry name" value="AB HYDROLASE-1 DOMAIN-CONTAINING PROTEIN"/>
    <property type="match status" value="1"/>
</dbReference>
<dbReference type="EMBL" id="JAPUBN010000019">
    <property type="protein sequence ID" value="MCZ2722901.1"/>
    <property type="molecule type" value="Genomic_DNA"/>
</dbReference>
<dbReference type="Pfam" id="PF00561">
    <property type="entry name" value="Abhydrolase_1"/>
    <property type="match status" value="1"/>
</dbReference>
<gene>
    <name evidence="2" type="ORF">O1D97_15105</name>
</gene>
<dbReference type="PRINTS" id="PR00111">
    <property type="entry name" value="ABHYDROLASE"/>
</dbReference>
<proteinExistence type="predicted"/>
<feature type="domain" description="AB hydrolase-1" evidence="1">
    <location>
        <begin position="46"/>
        <end position="221"/>
    </location>
</feature>
<evidence type="ECO:0000259" key="1">
    <source>
        <dbReference type="Pfam" id="PF00561"/>
    </source>
</evidence>
<dbReference type="PANTHER" id="PTHR43798">
    <property type="entry name" value="MONOACYLGLYCEROL LIPASE"/>
    <property type="match status" value="1"/>
</dbReference>
<accession>A0ABT4JWX1</accession>
<dbReference type="GO" id="GO:0016787">
    <property type="term" value="F:hydrolase activity"/>
    <property type="evidence" value="ECO:0007669"/>
    <property type="project" value="UniProtKB-KW"/>
</dbReference>
<keyword evidence="3" id="KW-1185">Reference proteome</keyword>
<protein>
    <submittedName>
        <fullName evidence="2">Alpha/beta hydrolase</fullName>
    </submittedName>
</protein>
<reference evidence="2" key="1">
    <citation type="submission" date="2022-12" db="EMBL/GenBank/DDBJ databases">
        <title>Marinomonas 15G1-11 sp. nov, isolated from marine algae.</title>
        <authorList>
            <person name="Butt M."/>
            <person name="Choi D.G."/>
            <person name="Kim J.M."/>
            <person name="Lee J.K."/>
            <person name="Baek J.H."/>
            <person name="Jeon C.O."/>
        </authorList>
    </citation>
    <scope>NUCLEOTIDE SEQUENCE</scope>
    <source>
        <strain evidence="2">15G1-11</strain>
    </source>
</reference>
<dbReference type="InterPro" id="IPR029058">
    <property type="entry name" value="AB_hydrolase_fold"/>
</dbReference>
<comment type="caution">
    <text evidence="2">The sequence shown here is derived from an EMBL/GenBank/DDBJ whole genome shotgun (WGS) entry which is preliminary data.</text>
</comment>
<evidence type="ECO:0000313" key="2">
    <source>
        <dbReference type="EMBL" id="MCZ2722901.1"/>
    </source>
</evidence>
<dbReference type="InterPro" id="IPR000073">
    <property type="entry name" value="AB_hydrolase_1"/>
</dbReference>
<name>A0ABT4JWX1_9GAMM</name>
<organism evidence="2 3">
    <name type="scientific">Marinomonas phaeophyticola</name>
    <dbReference type="NCBI Taxonomy" id="3004091"/>
    <lineage>
        <taxon>Bacteria</taxon>
        <taxon>Pseudomonadati</taxon>
        <taxon>Pseudomonadota</taxon>
        <taxon>Gammaproteobacteria</taxon>
        <taxon>Oceanospirillales</taxon>
        <taxon>Oceanospirillaceae</taxon>
        <taxon>Marinomonas</taxon>
    </lineage>
</organism>
<evidence type="ECO:0000313" key="3">
    <source>
        <dbReference type="Proteomes" id="UP001149719"/>
    </source>
</evidence>
<dbReference type="RefSeq" id="WP_269126910.1">
    <property type="nucleotide sequence ID" value="NZ_JAPUBN010000019.1"/>
</dbReference>
<dbReference type="InterPro" id="IPR050266">
    <property type="entry name" value="AB_hydrolase_sf"/>
</dbReference>
<keyword evidence="2" id="KW-0378">Hydrolase</keyword>
<sequence length="237" mass="26298">MSNSKLPLVLIPGMMCDQRLFTHQLSAFQNHRDIIIARTDDGSSMESIAEAIFAQIPWSRFALAGLSMGGIIAMEMARQHPELIAGLALMDTNPWAESAEIQANRTPQIEMAFEGRHLEVIQHQMAPKYGGSDTEQEAQVSLVLAMARDLGQDVFIQQSLALRNRQDQSESLKNFTGKSITLCGEFDQLCPLDRHQAIAAMMPNCQLHVIPNAGHLITLQAPQATNTHLENWLETLI</sequence>